<accession>A0ABX0A3S6</accession>
<dbReference type="PANTHER" id="PTHR33442">
    <property type="entry name" value="TRANS-3-HYDROXY-L-PROLINE DEHYDRATASE"/>
    <property type="match status" value="1"/>
</dbReference>
<organism evidence="2 3">
    <name type="scientific">Pallidibacillus pasinlerensis</name>
    <dbReference type="NCBI Taxonomy" id="2703818"/>
    <lineage>
        <taxon>Bacteria</taxon>
        <taxon>Bacillati</taxon>
        <taxon>Bacillota</taxon>
        <taxon>Bacilli</taxon>
        <taxon>Bacillales</taxon>
        <taxon>Bacillaceae</taxon>
        <taxon>Pallidibacillus</taxon>
    </lineage>
</organism>
<evidence type="ECO:0000256" key="1">
    <source>
        <dbReference type="ARBA" id="ARBA00007529"/>
    </source>
</evidence>
<reference evidence="2 3" key="1">
    <citation type="submission" date="2020-01" db="EMBL/GenBank/DDBJ databases">
        <title>A novel Bacillus sp. from Pasinler.</title>
        <authorList>
            <person name="Adiguzel A."/>
            <person name="Ay H."/>
            <person name="Baltaci M.O."/>
        </authorList>
    </citation>
    <scope>NUCLEOTIDE SEQUENCE [LARGE SCALE GENOMIC DNA]</scope>
    <source>
        <strain evidence="2 3">P1</strain>
    </source>
</reference>
<dbReference type="Proteomes" id="UP000743899">
    <property type="component" value="Unassembled WGS sequence"/>
</dbReference>
<keyword evidence="3" id="KW-1185">Reference proteome</keyword>
<dbReference type="EMBL" id="JAACYS010000043">
    <property type="protein sequence ID" value="NCU18026.1"/>
    <property type="molecule type" value="Genomic_DNA"/>
</dbReference>
<comment type="similarity">
    <text evidence="1">Belongs to the proline racemase family.</text>
</comment>
<name>A0ABX0A3S6_9BACI</name>
<dbReference type="InterPro" id="IPR008794">
    <property type="entry name" value="Pro_racemase_fam"/>
</dbReference>
<gene>
    <name evidence="2" type="ORF">GW534_09885</name>
</gene>
<evidence type="ECO:0000313" key="3">
    <source>
        <dbReference type="Proteomes" id="UP000743899"/>
    </source>
</evidence>
<dbReference type="RefSeq" id="WP_161920857.1">
    <property type="nucleotide sequence ID" value="NZ_JAACYS010000043.1"/>
</dbReference>
<protein>
    <submittedName>
        <fullName evidence="2">Proline racemase family protein</fullName>
    </submittedName>
</protein>
<sequence length="304" mass="33897">MDITKIFSTIDTHVAGEPFRIVTQSSIVLDQNNIKANNVLLKENFVTEKNFLLNEPRGHRGMSCCIVTPSQKADYGLLFFSHEGVNFKYGGLAASLTALLETGNLPANEDGNYRIETINGVYNVQAKINEGEVEDVYLVSDKTKFIESQSDYDVVTVDSRTYLIFQLPSSIPTIGIEYVSEITSWGRATAEKLHKEGIKFDGYIIIEKSNSNINHIRSVTFETDGSILRSANLDSTVAILTSMLQKSKELEQLTNESIFGSAITVKTIPGLENQYSTRLKAFITGIHEFIYDEDDPLKNGFILK</sequence>
<dbReference type="Pfam" id="PF05544">
    <property type="entry name" value="Pro_racemase"/>
    <property type="match status" value="1"/>
</dbReference>
<comment type="caution">
    <text evidence="2">The sequence shown here is derived from an EMBL/GenBank/DDBJ whole genome shotgun (WGS) entry which is preliminary data.</text>
</comment>
<proteinExistence type="inferred from homology"/>
<evidence type="ECO:0000313" key="2">
    <source>
        <dbReference type="EMBL" id="NCU18026.1"/>
    </source>
</evidence>
<dbReference type="SUPFAM" id="SSF54506">
    <property type="entry name" value="Diaminopimelate epimerase-like"/>
    <property type="match status" value="1"/>
</dbReference>
<dbReference type="PANTHER" id="PTHR33442:SF1">
    <property type="entry name" value="TRANS-3-HYDROXY-L-PROLINE DEHYDRATASE"/>
    <property type="match status" value="1"/>
</dbReference>
<dbReference type="Gene3D" id="3.10.310.10">
    <property type="entry name" value="Diaminopimelate Epimerase, Chain A, domain 1"/>
    <property type="match status" value="2"/>
</dbReference>